<name>A0A1Q9EYU4_SYMMI</name>
<dbReference type="EMBL" id="LSRX01000040">
    <property type="protein sequence ID" value="OLQ12610.1"/>
    <property type="molecule type" value="Genomic_DNA"/>
</dbReference>
<comment type="caution">
    <text evidence="1">The sequence shown here is derived from an EMBL/GenBank/DDBJ whole genome shotgun (WGS) entry which is preliminary data.</text>
</comment>
<proteinExistence type="predicted"/>
<accession>A0A1Q9EYU4</accession>
<protein>
    <submittedName>
        <fullName evidence="1">Uncharacterized protein</fullName>
    </submittedName>
</protein>
<dbReference type="OrthoDB" id="437951at2759"/>
<dbReference type="AlphaFoldDB" id="A0A1Q9EYU4"/>
<evidence type="ECO:0000313" key="1">
    <source>
        <dbReference type="EMBL" id="OLQ12610.1"/>
    </source>
</evidence>
<reference evidence="1 2" key="1">
    <citation type="submission" date="2016-02" db="EMBL/GenBank/DDBJ databases">
        <title>Genome analysis of coral dinoflagellate symbionts highlights evolutionary adaptations to a symbiotic lifestyle.</title>
        <authorList>
            <person name="Aranda M."/>
            <person name="Li Y."/>
            <person name="Liew Y.J."/>
            <person name="Baumgarten S."/>
            <person name="Simakov O."/>
            <person name="Wilson M."/>
            <person name="Piel J."/>
            <person name="Ashoor H."/>
            <person name="Bougouffa S."/>
            <person name="Bajic V.B."/>
            <person name="Ryu T."/>
            <person name="Ravasi T."/>
            <person name="Bayer T."/>
            <person name="Micklem G."/>
            <person name="Kim H."/>
            <person name="Bhak J."/>
            <person name="Lajeunesse T.C."/>
            <person name="Voolstra C.R."/>
        </authorList>
    </citation>
    <scope>NUCLEOTIDE SEQUENCE [LARGE SCALE GENOMIC DNA]</scope>
    <source>
        <strain evidence="1 2">CCMP2467</strain>
    </source>
</reference>
<evidence type="ECO:0000313" key="2">
    <source>
        <dbReference type="Proteomes" id="UP000186817"/>
    </source>
</evidence>
<organism evidence="1 2">
    <name type="scientific">Symbiodinium microadriaticum</name>
    <name type="common">Dinoflagellate</name>
    <name type="synonym">Zooxanthella microadriatica</name>
    <dbReference type="NCBI Taxonomy" id="2951"/>
    <lineage>
        <taxon>Eukaryota</taxon>
        <taxon>Sar</taxon>
        <taxon>Alveolata</taxon>
        <taxon>Dinophyceae</taxon>
        <taxon>Suessiales</taxon>
        <taxon>Symbiodiniaceae</taxon>
        <taxon>Symbiodinium</taxon>
    </lineage>
</organism>
<dbReference type="Proteomes" id="UP000186817">
    <property type="component" value="Unassembled WGS sequence"/>
</dbReference>
<keyword evidence="2" id="KW-1185">Reference proteome</keyword>
<sequence length="883" mass="97875">MSRKLCLLAAAAAVLLRAGCFVGGRLFPSRVPRHSAAAALVQEQLIEPVTDFAGNGTAFALSDTMLIDAVPEIKTTKYEVPTFSPGFVVDGVISTADCQQLVQLCEDIGFRTRWSQDAQLERTNSLEARLVAVEEGPGRGDMMTGKGTDKGHSFLEGVSVLAHCDNIKPGDGALLLLDARGSEVGNCPQARETVTVQDHSLGGAPEQDAGDGFPTLPVLKNTYKDSEAIKAQIALRRETRDPSFYEAKYTRLDGICYEAVLTYQKKVVLLPKVASPEGPGDLRGSCIPLAGRDSLVFLGVPINQVNTPDLMLAHPLRKMNNAYFGMKKLLDRAETDHRTKAVLFESYIASKWTWCPAWQVTWLTRIWTYMGHLARLRYRQIRHPHEPEYWEWLAKDREAWRAMLPRWIASWGVGAALPDSTEYMAGRQLVVLEKGIAALRPRRDALDGLYRKGVVHLQPWRADARSTLTVWVTHTPGDIAAGVYFFRPKVKAPETPVVHVGLRPTQQGVEPFAVLNFVCKVLELLYLTEPLGSPRIVLPAHLLPKSALEGMQDSRNTEAARFTRIGEEVGLLDKLSLTPKRLPDRCSGLYLGLNGQRASSRRYPLTTRLCTKFVTQWMPDTKFTTITVHDNVATPPHMDARNSEVPGGLVALTNSFIGGELWLEHDRGTSAMTIKGKMKLGMKVDLTNPFAFSAKTVLHATVPWVGDRWILAAYSISNVAANLGPVFTPNMDWGAVTCVLVVAATVVLTSTLRQLLGELRAMRIQSEAWSRIHDNATRQSGLLDEVLAESVYIRKKMNDALGSLFGGLEIRRNLQALQHMHDLLQTLHDRRRDVAEVHHVGFLRHRLGEITDKIEEIQHAVEVMQNSLDALHESLPAPLVSLD</sequence>
<gene>
    <name evidence="1" type="ORF">AK812_SmicGene3443</name>
</gene>